<dbReference type="EMBL" id="JAOPKA010000009">
    <property type="protein sequence ID" value="MCU4742585.1"/>
    <property type="molecule type" value="Genomic_DNA"/>
</dbReference>
<protein>
    <submittedName>
        <fullName evidence="1">Uncharacterized protein</fullName>
    </submittedName>
</protein>
<reference evidence="1" key="1">
    <citation type="submission" date="2022-09" db="EMBL/GenBank/DDBJ databases">
        <title>Enrichment on poylsaccharides allowed isolation of novel metabolic and taxonomic groups of Haloarchaea.</title>
        <authorList>
            <person name="Sorokin D.Y."/>
            <person name="Elcheninov A.G."/>
            <person name="Khizhniak T.V."/>
            <person name="Kolganova T.V."/>
            <person name="Kublanov I.V."/>
        </authorList>
    </citation>
    <scope>NUCLEOTIDE SEQUENCE</scope>
    <source>
        <strain evidence="1">AArc-xg1-1</strain>
    </source>
</reference>
<dbReference type="Pfam" id="PF21811">
    <property type="entry name" value="RdfA"/>
    <property type="match status" value="1"/>
</dbReference>
<dbReference type="RefSeq" id="WP_338004409.1">
    <property type="nucleotide sequence ID" value="NZ_JAOPKA010000009.1"/>
</dbReference>
<evidence type="ECO:0000313" key="2">
    <source>
        <dbReference type="Proteomes" id="UP001321018"/>
    </source>
</evidence>
<organism evidence="1 2">
    <name type="scientific">Natronoglomus mannanivorans</name>
    <dbReference type="NCBI Taxonomy" id="2979990"/>
    <lineage>
        <taxon>Archaea</taxon>
        <taxon>Methanobacteriati</taxon>
        <taxon>Methanobacteriota</taxon>
        <taxon>Stenosarchaea group</taxon>
        <taxon>Halobacteria</taxon>
        <taxon>Halobacteriales</taxon>
        <taxon>Natrialbaceae</taxon>
        <taxon>Natronoglomus</taxon>
    </lineage>
</organism>
<comment type="caution">
    <text evidence="1">The sequence shown here is derived from an EMBL/GenBank/DDBJ whole genome shotgun (WGS) entry which is preliminary data.</text>
</comment>
<dbReference type="AlphaFoldDB" id="A0AAP2Z183"/>
<dbReference type="Proteomes" id="UP001321018">
    <property type="component" value="Unassembled WGS sequence"/>
</dbReference>
<dbReference type="InterPro" id="IPR048925">
    <property type="entry name" value="RdfA"/>
</dbReference>
<proteinExistence type="predicted"/>
<sequence length="208" mass="23836">MTSLSEDQGSYNSKIKRVSSKYGLEDIDRELADRWTRTDDRFSLRELADFFNEQVLRAAVESQNMNPLEGEVENFYRILTDDVSSGVKMQARKRLEQNGVDVDELVHDFVSYQSINRHLKNDLGVTQSTTESGSDPKRKQQRLYALQNRVVAVVENTLEQLQGTGELALPDFDVVVDIRITCSHCNRIHSLRELFDQKGCECQLESDT</sequence>
<gene>
    <name evidence="1" type="ORF">OB960_14395</name>
</gene>
<evidence type="ECO:0000313" key="1">
    <source>
        <dbReference type="EMBL" id="MCU4742585.1"/>
    </source>
</evidence>
<name>A0AAP2Z183_9EURY</name>
<accession>A0AAP2Z183</accession>